<keyword evidence="3" id="KW-1185">Reference proteome</keyword>
<feature type="transmembrane region" description="Helical" evidence="1">
    <location>
        <begin position="342"/>
        <end position="362"/>
    </location>
</feature>
<feature type="transmembrane region" description="Helical" evidence="1">
    <location>
        <begin position="45"/>
        <end position="64"/>
    </location>
</feature>
<keyword evidence="1" id="KW-0472">Membrane</keyword>
<dbReference type="Gene3D" id="1.20.1250.20">
    <property type="entry name" value="MFS general substrate transporter like domains"/>
    <property type="match status" value="2"/>
</dbReference>
<dbReference type="InterPro" id="IPR010645">
    <property type="entry name" value="MFS_4"/>
</dbReference>
<proteinExistence type="predicted"/>
<accession>A0A4R7T4V8</accession>
<feature type="transmembrane region" description="Helical" evidence="1">
    <location>
        <begin position="226"/>
        <end position="243"/>
    </location>
</feature>
<comment type="caution">
    <text evidence="2">The sequence shown here is derived from an EMBL/GenBank/DDBJ whole genome shotgun (WGS) entry which is preliminary data.</text>
</comment>
<name>A0A4R7T4V8_9ACTN</name>
<feature type="transmembrane region" description="Helical" evidence="1">
    <location>
        <begin position="195"/>
        <end position="214"/>
    </location>
</feature>
<dbReference type="InterPro" id="IPR036259">
    <property type="entry name" value="MFS_trans_sf"/>
</dbReference>
<dbReference type="PANTHER" id="PTHR23537">
    <property type="match status" value="1"/>
</dbReference>
<keyword evidence="1" id="KW-0812">Transmembrane</keyword>
<dbReference type="Proteomes" id="UP000295151">
    <property type="component" value="Unassembled WGS sequence"/>
</dbReference>
<evidence type="ECO:0000256" key="1">
    <source>
        <dbReference type="SAM" id="Phobius"/>
    </source>
</evidence>
<feature type="transmembrane region" description="Helical" evidence="1">
    <location>
        <begin position="71"/>
        <end position="91"/>
    </location>
</feature>
<dbReference type="RefSeq" id="WP_133976729.1">
    <property type="nucleotide sequence ID" value="NZ_SOCE01000001.1"/>
</dbReference>
<dbReference type="AlphaFoldDB" id="A0A4R7T4V8"/>
<organism evidence="2 3">
    <name type="scientific">Kribbella voronezhensis</name>
    <dbReference type="NCBI Taxonomy" id="2512212"/>
    <lineage>
        <taxon>Bacteria</taxon>
        <taxon>Bacillati</taxon>
        <taxon>Actinomycetota</taxon>
        <taxon>Actinomycetes</taxon>
        <taxon>Propionibacteriales</taxon>
        <taxon>Kribbellaceae</taxon>
        <taxon>Kribbella</taxon>
    </lineage>
</organism>
<feature type="transmembrane region" description="Helical" evidence="1">
    <location>
        <begin position="97"/>
        <end position="115"/>
    </location>
</feature>
<reference evidence="2 3" key="1">
    <citation type="submission" date="2019-03" db="EMBL/GenBank/DDBJ databases">
        <title>Genomic Encyclopedia of Type Strains, Phase III (KMG-III): the genomes of soil and plant-associated and newly described type strains.</title>
        <authorList>
            <person name="Whitman W."/>
        </authorList>
    </citation>
    <scope>NUCLEOTIDE SEQUENCE [LARGE SCALE GENOMIC DNA]</scope>
    <source>
        <strain evidence="2 3">VKM Ac-2575</strain>
    </source>
</reference>
<feature type="transmembrane region" description="Helical" evidence="1">
    <location>
        <begin position="255"/>
        <end position="272"/>
    </location>
</feature>
<dbReference type="SUPFAM" id="SSF103473">
    <property type="entry name" value="MFS general substrate transporter"/>
    <property type="match status" value="1"/>
</dbReference>
<feature type="transmembrane region" description="Helical" evidence="1">
    <location>
        <begin position="154"/>
        <end position="174"/>
    </location>
</feature>
<dbReference type="OrthoDB" id="9797953at2"/>
<gene>
    <name evidence="2" type="ORF">EV138_0376</name>
</gene>
<feature type="transmembrane region" description="Helical" evidence="1">
    <location>
        <begin position="122"/>
        <end position="142"/>
    </location>
</feature>
<dbReference type="PANTHER" id="PTHR23537:SF1">
    <property type="entry name" value="SUGAR TRANSPORTER"/>
    <property type="match status" value="1"/>
</dbReference>
<feature type="transmembrane region" description="Helical" evidence="1">
    <location>
        <begin position="311"/>
        <end position="330"/>
    </location>
</feature>
<feature type="transmembrane region" description="Helical" evidence="1">
    <location>
        <begin position="278"/>
        <end position="299"/>
    </location>
</feature>
<evidence type="ECO:0000313" key="2">
    <source>
        <dbReference type="EMBL" id="TDU86860.1"/>
    </source>
</evidence>
<protein>
    <submittedName>
        <fullName evidence="2">Putative MFS family arabinose efflux permease</fullName>
    </submittedName>
</protein>
<dbReference type="GO" id="GO:0005886">
    <property type="term" value="C:plasma membrane"/>
    <property type="evidence" value="ECO:0007669"/>
    <property type="project" value="TreeGrafter"/>
</dbReference>
<keyword evidence="1" id="KW-1133">Transmembrane helix</keyword>
<evidence type="ECO:0000313" key="3">
    <source>
        <dbReference type="Proteomes" id="UP000295151"/>
    </source>
</evidence>
<dbReference type="Pfam" id="PF06779">
    <property type="entry name" value="MFS_4"/>
    <property type="match status" value="1"/>
</dbReference>
<dbReference type="EMBL" id="SOCE01000001">
    <property type="protein sequence ID" value="TDU86860.1"/>
    <property type="molecule type" value="Genomic_DNA"/>
</dbReference>
<sequence length="372" mass="38585">MKYRLALGSAVALGFARFAYGLVVPAMREQLGWSLADVGLQTTSNGVGYLVGAIVVATVVRRLGTARTFQFGMVISTLALAATAVTSSQLVQLLLRATTGWAGALVFVAGTVVAARHADRSALIVYFGGAGLGVALSGFALPLLLDGNSGRWPVAWLLLATGSLIATVISWSAVSAVPPTPDVKARLGRLRPMGLAYVLFGAGYIVYLTFLTAYLRAEHSTARQVAITWTLMGVAAMVAPPLWNRPLTTWRNARPMAVLLALQVVAALLPLISRTTVLVSAGVVGVTFLNVPASVAALVRRTVPQPEWTAVIGTLTVWFAAGQTVGPWPAGLLADQLGAGAALGWTAALCAAGALVAISWTAGSRRSRGSSV</sequence>